<protein>
    <submittedName>
        <fullName evidence="6">GIT domain-containing protein</fullName>
    </submittedName>
</protein>
<evidence type="ECO:0000256" key="1">
    <source>
        <dbReference type="SAM" id="MobiDB-lite"/>
    </source>
</evidence>
<feature type="region of interest" description="Disordered" evidence="1">
    <location>
        <begin position="219"/>
        <end position="261"/>
    </location>
</feature>
<dbReference type="Proteomes" id="UP000272942">
    <property type="component" value="Unassembled WGS sequence"/>
</dbReference>
<name>A0A183A5I4_9TREM</name>
<evidence type="ECO:0000313" key="5">
    <source>
        <dbReference type="Proteomes" id="UP000272942"/>
    </source>
</evidence>
<dbReference type="AlphaFoldDB" id="A0A183A5I4"/>
<feature type="compositionally biased region" description="Basic and acidic residues" evidence="1">
    <location>
        <begin position="246"/>
        <end position="261"/>
    </location>
</feature>
<keyword evidence="2" id="KW-0472">Membrane</keyword>
<feature type="compositionally biased region" description="Low complexity" evidence="1">
    <location>
        <begin position="219"/>
        <end position="235"/>
    </location>
</feature>
<keyword evidence="3" id="KW-0732">Signal</keyword>
<evidence type="ECO:0000256" key="2">
    <source>
        <dbReference type="SAM" id="Phobius"/>
    </source>
</evidence>
<keyword evidence="2" id="KW-0812">Transmembrane</keyword>
<proteinExistence type="predicted"/>
<dbReference type="OrthoDB" id="6258481at2759"/>
<accession>A0A183A5I4</accession>
<gene>
    <name evidence="4" type="ORF">ECPE_LOCUS2219</name>
</gene>
<evidence type="ECO:0000313" key="4">
    <source>
        <dbReference type="EMBL" id="VDP65794.1"/>
    </source>
</evidence>
<feature type="transmembrane region" description="Helical" evidence="2">
    <location>
        <begin position="62"/>
        <end position="84"/>
    </location>
</feature>
<feature type="signal peptide" evidence="3">
    <location>
        <begin position="1"/>
        <end position="24"/>
    </location>
</feature>
<keyword evidence="2" id="KW-1133">Transmembrane helix</keyword>
<reference evidence="6" key="1">
    <citation type="submission" date="2016-06" db="UniProtKB">
        <authorList>
            <consortium name="WormBaseParasite"/>
        </authorList>
    </citation>
    <scope>IDENTIFICATION</scope>
</reference>
<feature type="chain" id="PRO_5043137830" evidence="3">
    <location>
        <begin position="25"/>
        <end position="261"/>
    </location>
</feature>
<keyword evidence="5" id="KW-1185">Reference proteome</keyword>
<dbReference type="EMBL" id="UZAN01039478">
    <property type="protein sequence ID" value="VDP65794.1"/>
    <property type="molecule type" value="Genomic_DNA"/>
</dbReference>
<reference evidence="4 5" key="2">
    <citation type="submission" date="2018-11" db="EMBL/GenBank/DDBJ databases">
        <authorList>
            <consortium name="Pathogen Informatics"/>
        </authorList>
    </citation>
    <scope>NUCLEOTIDE SEQUENCE [LARGE SCALE GENOMIC DNA]</scope>
    <source>
        <strain evidence="4 5">Egypt</strain>
    </source>
</reference>
<sequence>MQRLHMRELTRIVLLIVCNGSCFAARYSRTTESRRQQRIEQKARLPVDMHLPLIPIDQQTTALMITYLVCIIILIAAFTLIIVFDKSALYAIRRVCCFCFCCLYGCGRFWNKRLDGDLECEEDDSMDELCCFKVSESVRKRRPVTLMEYHRLKHAEGYGSRDTDEGTGRYSTNRSKLFTEYTLPPLSTARNYKQRETVLKLRLEFLADLAAFMSARSMQQAMSEDSSSSEESAPSHGTHSSGTDFADSHEDIGTAHRDVEA</sequence>
<evidence type="ECO:0000313" key="6">
    <source>
        <dbReference type="WBParaSite" id="ECPE_0000221901-mRNA-1"/>
    </source>
</evidence>
<dbReference type="WBParaSite" id="ECPE_0000221901-mRNA-1">
    <property type="protein sequence ID" value="ECPE_0000221901-mRNA-1"/>
    <property type="gene ID" value="ECPE_0000221901"/>
</dbReference>
<organism evidence="6">
    <name type="scientific">Echinostoma caproni</name>
    <dbReference type="NCBI Taxonomy" id="27848"/>
    <lineage>
        <taxon>Eukaryota</taxon>
        <taxon>Metazoa</taxon>
        <taxon>Spiralia</taxon>
        <taxon>Lophotrochozoa</taxon>
        <taxon>Platyhelminthes</taxon>
        <taxon>Trematoda</taxon>
        <taxon>Digenea</taxon>
        <taxon>Plagiorchiida</taxon>
        <taxon>Echinostomata</taxon>
        <taxon>Echinostomatoidea</taxon>
        <taxon>Echinostomatidae</taxon>
        <taxon>Echinostoma</taxon>
    </lineage>
</organism>
<evidence type="ECO:0000256" key="3">
    <source>
        <dbReference type="SAM" id="SignalP"/>
    </source>
</evidence>